<gene>
    <name evidence="4" type="ORF">EVG20_g5913</name>
</gene>
<proteinExistence type="predicted"/>
<keyword evidence="5" id="KW-1185">Reference proteome</keyword>
<dbReference type="Pfam" id="PF19343">
    <property type="entry name" value="HAM1_N"/>
    <property type="match status" value="1"/>
</dbReference>
<evidence type="ECO:0000313" key="5">
    <source>
        <dbReference type="Proteomes" id="UP000298327"/>
    </source>
</evidence>
<protein>
    <submittedName>
        <fullName evidence="4">Uncharacterized protein</fullName>
    </submittedName>
</protein>
<dbReference type="EMBL" id="SEOQ01000370">
    <property type="protein sequence ID" value="TFY64534.1"/>
    <property type="molecule type" value="Genomic_DNA"/>
</dbReference>
<feature type="region of interest" description="Disordered" evidence="1">
    <location>
        <begin position="263"/>
        <end position="293"/>
    </location>
</feature>
<dbReference type="InterPro" id="IPR017943">
    <property type="entry name" value="Bactericidal_perm-incr_a/b_dom"/>
</dbReference>
<dbReference type="AlphaFoldDB" id="A0A4Y9YQ37"/>
<dbReference type="GO" id="GO:0008289">
    <property type="term" value="F:lipid binding"/>
    <property type="evidence" value="ECO:0007669"/>
    <property type="project" value="InterPro"/>
</dbReference>
<dbReference type="PANTHER" id="PTHR31138:SF1">
    <property type="entry name" value="PDZ DOMAIN-CONTAINING PROTEIN"/>
    <property type="match status" value="1"/>
</dbReference>
<dbReference type="Pfam" id="PF14613">
    <property type="entry name" value="HAM1_C"/>
    <property type="match status" value="1"/>
</dbReference>
<feature type="compositionally biased region" description="Polar residues" evidence="1">
    <location>
        <begin position="266"/>
        <end position="281"/>
    </location>
</feature>
<feature type="domain" description="HAM1-like C-terminal" evidence="2">
    <location>
        <begin position="679"/>
        <end position="822"/>
    </location>
</feature>
<dbReference type="InterPro" id="IPR027842">
    <property type="entry name" value="HAM1-like_C"/>
</dbReference>
<dbReference type="Proteomes" id="UP000298327">
    <property type="component" value="Unassembled WGS sequence"/>
</dbReference>
<evidence type="ECO:0000256" key="1">
    <source>
        <dbReference type="SAM" id="MobiDB-lite"/>
    </source>
</evidence>
<dbReference type="STRING" id="205917.A0A4Y9YQ37"/>
<feature type="domain" description="HAM1-like N-terminal" evidence="3">
    <location>
        <begin position="15"/>
        <end position="667"/>
    </location>
</feature>
<evidence type="ECO:0000259" key="2">
    <source>
        <dbReference type="Pfam" id="PF14613"/>
    </source>
</evidence>
<comment type="caution">
    <text evidence="4">The sequence shown here is derived from an EMBL/GenBank/DDBJ whole genome shotgun (WGS) entry which is preliminary data.</text>
</comment>
<dbReference type="PANTHER" id="PTHR31138">
    <property type="entry name" value="CHROMOSOME 19, WHOLE GENOME SHOTGUN SEQUENCE"/>
    <property type="match status" value="1"/>
</dbReference>
<dbReference type="InterPro" id="IPR045967">
    <property type="entry name" value="HAM1-like_N"/>
</dbReference>
<accession>A0A4Y9YQ37</accession>
<name>A0A4Y9YQ37_9AGAM</name>
<dbReference type="Gene3D" id="3.15.10.10">
    <property type="entry name" value="Bactericidal permeability-increasing protein, domain 1"/>
    <property type="match status" value="1"/>
</dbReference>
<reference evidence="4 5" key="1">
    <citation type="submission" date="2019-02" db="EMBL/GenBank/DDBJ databases">
        <title>Genome sequencing of the rare red list fungi Dentipellis fragilis.</title>
        <authorList>
            <person name="Buettner E."/>
            <person name="Kellner H."/>
        </authorList>
    </citation>
    <scope>NUCLEOTIDE SEQUENCE [LARGE SCALE GENOMIC DNA]</scope>
    <source>
        <strain evidence="4 5">DSM 105465</strain>
    </source>
</reference>
<evidence type="ECO:0000313" key="4">
    <source>
        <dbReference type="EMBL" id="TFY64534.1"/>
    </source>
</evidence>
<dbReference type="SUPFAM" id="SSF55394">
    <property type="entry name" value="Bactericidal permeability-increasing protein, BPI"/>
    <property type="match status" value="1"/>
</dbReference>
<organism evidence="4 5">
    <name type="scientific">Dentipellis fragilis</name>
    <dbReference type="NCBI Taxonomy" id="205917"/>
    <lineage>
        <taxon>Eukaryota</taxon>
        <taxon>Fungi</taxon>
        <taxon>Dikarya</taxon>
        <taxon>Basidiomycota</taxon>
        <taxon>Agaricomycotina</taxon>
        <taxon>Agaricomycetes</taxon>
        <taxon>Russulales</taxon>
        <taxon>Hericiaceae</taxon>
        <taxon>Dentipellis</taxon>
    </lineage>
</organism>
<dbReference type="OrthoDB" id="19394at2759"/>
<feature type="region of interest" description="Disordered" evidence="1">
    <location>
        <begin position="200"/>
        <end position="221"/>
    </location>
</feature>
<sequence length="826" mass="93854">MSLPPAQKNTTENPPANAVADPVDKAKKNADVDRKIRLYGVIEALRNGRYPTNEQIDHALTYVVNHSPVPEDKLSPEGRKLIQDTRDIVETARLMVQEKNSDELFQNFLWHTRDVSIEDKKKDPSDVLPVDRERAKQDGQQAVKHLRTLLTLIATNSEVRKLLSDFSLIGRDLLARGAAKAVDSIRPDSETLANIDRPAPQDEFQTAGGRKVGPDETPVAEVNVPIPGREDAKIRHRPKEGTEVEHEGEIRKGDEAVQEVKERAQGASNEVTNTAGEQVHSTQEELDDENTDPEMKKQGLKARFQNMKNGLTDRVPQEHKDATHEKAQRAHKFLTEEYFPEERRDQFIYRGKKVIIECQKHSDYQESVRWLLNFAEEYASHTHKAVGAGKETHQQATGDPALKTATTELRTLLERFANGQSMDSIFDAINRLVEDTRNDEGFRNWFRGVDGYVRKVLLEPGYVLEPACNTEGRELRESGRRFYDEKYKSHFDGLFEIIGNWFRAMGEDPLNKRFGDDWARLTRDLLFDNDGSLKFKPELWMDIRKVILPALVDQVGYIPIPRVEYTDDSLDLVVENLTLQGRNLFPNIISVEAHNYFKFSPYNAITDENHHQLTLTFGQMQADMRDVAFYFKKKSGIPKLSDSGLADVLLGGHGLSAIVHLHSSDKDPSSVFMVHDVKVKVDSLKFSIRDSKHDILYKTLRPLATGLIKKQIQKAVQDAIKTGMEYVDGQLVEVRNRMREANESDEKSRTQALQELFSRKKDEAQSVKTNNRNSQFKVVGKRESAIIPDAGYASGWANRTQDRVDEGKHGKDWRSDAFNAVEGGRL</sequence>
<feature type="region of interest" description="Disordered" evidence="1">
    <location>
        <begin position="1"/>
        <end position="27"/>
    </location>
</feature>
<evidence type="ECO:0000259" key="3">
    <source>
        <dbReference type="Pfam" id="PF19343"/>
    </source>
</evidence>